<feature type="non-terminal residue" evidence="1">
    <location>
        <position position="238"/>
    </location>
</feature>
<dbReference type="AlphaFoldDB" id="A0A2I1G957"/>
<dbReference type="Gene3D" id="2.60.120.10">
    <property type="entry name" value="Jelly Rolls"/>
    <property type="match status" value="1"/>
</dbReference>
<reference evidence="1 2" key="1">
    <citation type="submission" date="2015-10" db="EMBL/GenBank/DDBJ databases">
        <title>Genome analyses suggest a sexual origin of heterokaryosis in a supposedly ancient asexual fungus.</title>
        <authorList>
            <person name="Ropars J."/>
            <person name="Sedzielewska K."/>
            <person name="Noel J."/>
            <person name="Charron P."/>
            <person name="Farinelli L."/>
            <person name="Marton T."/>
            <person name="Kruger M."/>
            <person name="Pelin A."/>
            <person name="Brachmann A."/>
            <person name="Corradi N."/>
        </authorList>
    </citation>
    <scope>NUCLEOTIDE SEQUENCE [LARGE SCALE GENOMIC DNA]</scope>
    <source>
        <strain evidence="1 2">A4</strain>
    </source>
</reference>
<dbReference type="InterPro" id="IPR014710">
    <property type="entry name" value="RmlC-like_jellyroll"/>
</dbReference>
<dbReference type="Proteomes" id="UP000234323">
    <property type="component" value="Unassembled WGS sequence"/>
</dbReference>
<protein>
    <recommendedName>
        <fullName evidence="3">Cysteine dioxygenase</fullName>
    </recommendedName>
</protein>
<evidence type="ECO:0000313" key="2">
    <source>
        <dbReference type="Proteomes" id="UP000234323"/>
    </source>
</evidence>
<feature type="non-terminal residue" evidence="1">
    <location>
        <position position="1"/>
    </location>
</feature>
<dbReference type="SUPFAM" id="SSF51182">
    <property type="entry name" value="RmlC-like cupins"/>
    <property type="match status" value="1"/>
</dbReference>
<comment type="caution">
    <text evidence="1">The sequence shown here is derived from an EMBL/GenBank/DDBJ whole genome shotgun (WGS) entry which is preliminary data.</text>
</comment>
<gene>
    <name evidence="1" type="ORF">RhiirA4_283973</name>
</gene>
<proteinExistence type="predicted"/>
<accession>A0A2I1G957</accession>
<dbReference type="InterPro" id="IPR011051">
    <property type="entry name" value="RmlC_Cupin_sf"/>
</dbReference>
<organism evidence="1 2">
    <name type="scientific">Rhizophagus irregularis</name>
    <dbReference type="NCBI Taxonomy" id="588596"/>
    <lineage>
        <taxon>Eukaryota</taxon>
        <taxon>Fungi</taxon>
        <taxon>Fungi incertae sedis</taxon>
        <taxon>Mucoromycota</taxon>
        <taxon>Glomeromycotina</taxon>
        <taxon>Glomeromycetes</taxon>
        <taxon>Glomerales</taxon>
        <taxon>Glomeraceae</taxon>
        <taxon>Rhizophagus</taxon>
    </lineage>
</organism>
<evidence type="ECO:0008006" key="3">
    <source>
        <dbReference type="Google" id="ProtNLM"/>
    </source>
</evidence>
<keyword evidence="2" id="KW-1185">Reference proteome</keyword>
<evidence type="ECO:0000313" key="1">
    <source>
        <dbReference type="EMBL" id="PKY43139.1"/>
    </source>
</evidence>
<dbReference type="EMBL" id="LLXI01000238">
    <property type="protein sequence ID" value="PKY43139.1"/>
    <property type="molecule type" value="Genomic_DNA"/>
</dbReference>
<name>A0A2I1G957_9GLOM</name>
<sequence length="238" mass="27836">LPVTVDLPPIIIKREDMTLEKLELGEVTVIDNLPKECQKLYWNIAGNNVSLNTPDFPDFADAIEHSIRDNKGICYKKLEEKAKVEGKDLKETYLRVTLGQDQGNSPGVPFVLEIWPSGHYSPIHKHAECFAVIKVLYNEIVTLYFAGLELEEQKWYKRADLKQGEFTWISNEFYQTHQLWNPTSKMCATIQCYQYGDNNEVHYENFDYIDSQSIKIKQFKPKSDWTFAKFKNLIKEEW</sequence>